<keyword evidence="2" id="KW-1185">Reference proteome</keyword>
<dbReference type="EMBL" id="JAUHHV010000001">
    <property type="protein sequence ID" value="KAK1441157.1"/>
    <property type="molecule type" value="Genomic_DNA"/>
</dbReference>
<name>A0AAD8LGL3_TARER</name>
<accession>A0AAD8LGL3</accession>
<proteinExistence type="predicted"/>
<reference evidence="1" key="1">
    <citation type="journal article" date="2023" name="bioRxiv">
        <title>Improved chromosome-level genome assembly for marigold (Tagetes erecta).</title>
        <authorList>
            <person name="Jiang F."/>
            <person name="Yuan L."/>
            <person name="Wang S."/>
            <person name="Wang H."/>
            <person name="Xu D."/>
            <person name="Wang A."/>
            <person name="Fan W."/>
        </authorList>
    </citation>
    <scope>NUCLEOTIDE SEQUENCE</scope>
    <source>
        <strain evidence="1">WSJ</strain>
        <tissue evidence="1">Leaf</tissue>
    </source>
</reference>
<protein>
    <submittedName>
        <fullName evidence="1">Uncharacterized protein</fullName>
    </submittedName>
</protein>
<gene>
    <name evidence="1" type="ORF">QVD17_06996</name>
</gene>
<dbReference type="Proteomes" id="UP001229421">
    <property type="component" value="Unassembled WGS sequence"/>
</dbReference>
<dbReference type="AlphaFoldDB" id="A0AAD8LGL3"/>
<sequence length="75" mass="8748">MVSLQPLIIFFHEQMLSMIECLPIDSLRIRFKDAGFTKSLCIFGQCYKKSNIIKLFPSRHPSKLELLDYMGYCEA</sequence>
<evidence type="ECO:0000313" key="2">
    <source>
        <dbReference type="Proteomes" id="UP001229421"/>
    </source>
</evidence>
<comment type="caution">
    <text evidence="1">The sequence shown here is derived from an EMBL/GenBank/DDBJ whole genome shotgun (WGS) entry which is preliminary data.</text>
</comment>
<evidence type="ECO:0000313" key="1">
    <source>
        <dbReference type="EMBL" id="KAK1441157.1"/>
    </source>
</evidence>
<organism evidence="1 2">
    <name type="scientific">Tagetes erecta</name>
    <name type="common">African marigold</name>
    <dbReference type="NCBI Taxonomy" id="13708"/>
    <lineage>
        <taxon>Eukaryota</taxon>
        <taxon>Viridiplantae</taxon>
        <taxon>Streptophyta</taxon>
        <taxon>Embryophyta</taxon>
        <taxon>Tracheophyta</taxon>
        <taxon>Spermatophyta</taxon>
        <taxon>Magnoliopsida</taxon>
        <taxon>eudicotyledons</taxon>
        <taxon>Gunneridae</taxon>
        <taxon>Pentapetalae</taxon>
        <taxon>asterids</taxon>
        <taxon>campanulids</taxon>
        <taxon>Asterales</taxon>
        <taxon>Asteraceae</taxon>
        <taxon>Asteroideae</taxon>
        <taxon>Heliantheae alliance</taxon>
        <taxon>Tageteae</taxon>
        <taxon>Tagetes</taxon>
    </lineage>
</organism>